<comment type="function">
    <text evidence="9">Component of the Mediator complex, a coactivator involved in the regulated transcription of nearly all RNA polymerase II-dependent genes. Mediator functions as a bridge to convey information from gene-specific regulatory proteins to the basal RNA polymerase II transcription machinery. Mediator is recruited to promoters by direct interactions with regulatory proteins and serves as a scaffold for the assembly of a functional preinitiation complex with RNA polymerase II and the general transcription factors.</text>
</comment>
<evidence type="ECO:0000259" key="11">
    <source>
        <dbReference type="Pfam" id="PF08638"/>
    </source>
</evidence>
<keyword evidence="7 9" id="KW-0539">Nucleus</keyword>
<keyword evidence="4 9" id="KW-0805">Transcription regulation</keyword>
<feature type="region of interest" description="Disordered" evidence="10">
    <location>
        <begin position="961"/>
        <end position="1108"/>
    </location>
</feature>
<evidence type="ECO:0000256" key="5">
    <source>
        <dbReference type="ARBA" id="ARBA00023159"/>
    </source>
</evidence>
<gene>
    <name evidence="12" type="ORF">HDK90DRAFT_409007</name>
</gene>
<feature type="compositionally biased region" description="Low complexity" evidence="10">
    <location>
        <begin position="893"/>
        <end position="912"/>
    </location>
</feature>
<dbReference type="PANTHER" id="PTHR12809">
    <property type="entry name" value="MEDIATOR COMPLEX SUBUNIT"/>
    <property type="match status" value="1"/>
</dbReference>
<comment type="subcellular location">
    <subcellularLocation>
        <location evidence="1 9">Nucleus</location>
    </subcellularLocation>
</comment>
<feature type="region of interest" description="Disordered" evidence="10">
    <location>
        <begin position="1"/>
        <end position="24"/>
    </location>
</feature>
<feature type="compositionally biased region" description="Low complexity" evidence="10">
    <location>
        <begin position="1075"/>
        <end position="1085"/>
    </location>
</feature>
<feature type="compositionally biased region" description="Basic residues" evidence="10">
    <location>
        <begin position="1016"/>
        <end position="1026"/>
    </location>
</feature>
<dbReference type="InterPro" id="IPR055122">
    <property type="entry name" value="Med14_N"/>
</dbReference>
<feature type="domain" description="Mediator complex subunit MED14 N-terminal" evidence="11">
    <location>
        <begin position="36"/>
        <end position="247"/>
    </location>
</feature>
<feature type="compositionally biased region" description="Low complexity" evidence="10">
    <location>
        <begin position="1033"/>
        <end position="1046"/>
    </location>
</feature>
<evidence type="ECO:0000256" key="4">
    <source>
        <dbReference type="ARBA" id="ARBA00023015"/>
    </source>
</evidence>
<comment type="caution">
    <text evidence="12">The sequence shown here is derived from an EMBL/GenBank/DDBJ whole genome shotgun (WGS) entry which is preliminary data.</text>
</comment>
<evidence type="ECO:0000256" key="7">
    <source>
        <dbReference type="ARBA" id="ARBA00023242"/>
    </source>
</evidence>
<evidence type="ECO:0000256" key="1">
    <source>
        <dbReference type="ARBA" id="ARBA00004123"/>
    </source>
</evidence>
<dbReference type="Pfam" id="PF08638">
    <property type="entry name" value="Med14"/>
    <property type="match status" value="1"/>
</dbReference>
<keyword evidence="5 9" id="KW-0010">Activator</keyword>
<protein>
    <recommendedName>
        <fullName evidence="3 9">Mediator of RNA polymerase II transcription subunit 14</fullName>
    </recommendedName>
    <alternativeName>
        <fullName evidence="8 9">Mediator complex subunit 14</fullName>
    </alternativeName>
</protein>
<sequence>MNGSHATNGAPSSSHSPSFDMSQPLPELPKLEECYLPFGKIVGRVAQETNNSLGDLLEKMSNLQINPAQALTNGFNGHLPNGDAPSPAASDSRKRLMLDWAWEEREKFVKLLVLSKWGRRADDVTRLIELNMWLNEQDRCYDDAATWIGHLKLNMQRAMDPSPDLKTALEVLGTGKVSAMPDLGYVPSEPPTPQEMLKTIANVNALLSIRINLHEDLPRQLQDWSIANGRATFVVPSEFELDVSIADEDPSAKFFIVDVRFLFSPKPEVSDDLFRQYIEPAANDILASSGLNGCYDWLHGFVLTHKITTLKAQADELAATAWANALYVKQIHRSLIVQYWIDTPGAKSWIEIGVSSGRAKDGKVSWRGPNPPEISLKWVRKGTPVEDIPIKMDWTELSLEGILKAIIALHINFIFESTRDQLFNLVPGAVGLSVDLETSNEEPTDCCLAVKPGHLSRPTEVRIDPLSGRLSFQPATARSTQAEHEINSKDLLADVASRVEALICTDLRLHIDKQAENAGWPRIRHVNIRRETTAERVGHKVVTQSFYRGNGWKSNWVIALTINLTGESWWLFELDDTHVASEIRSSISIFGLHNSRKRPVTQGFLQALERLTVSQATYAVAIKELSSMNVHYALRSERTSGQQQLSNDSSSAPMLFLEVGPLAGGRGPGGEWAHGVLKFYHCGFESKSRRIALIVKGRMAQRQSDFKLASAQGDDVSFNSDGTFTIALRTELGQPFMNKVMSRLKRIERLGSYIDVIKTQKLHCEHIGLSRMVIRYGGKFKADIRFPEGQPTQLVLHPSNPHMRIIKFLQDTLNGKDSNKGFGPFMRYLTLTLPLLQAFDSIQSSTPAYPHPIVHPRALDWYRISYENPPTNFEIRLRPRNENLEWHIHDPVSASPNSQNNANSNNQQQQPARSLEFSTAVKDCFRQRDARWRGIHSGIIAEPDGIKDALVKLDEVVKRFQQRPPPGGGKPTVAAPMQPQAQPQPQPKQAQRQQQQQPPRPNQHQQPPQSQQQHPGPHHQPPHPHQRPPGPGMQPHHVGPHGQQQQRPPPPGGMAPRAPQAPMQSMGGMQRPMPHQQQHLQHQQQGGHGHGHGHGGPAKGQEVIMLDD</sequence>
<dbReference type="PANTHER" id="PTHR12809:SF2">
    <property type="entry name" value="MEDIATOR OF RNA POLYMERASE II TRANSCRIPTION SUBUNIT 14"/>
    <property type="match status" value="1"/>
</dbReference>
<feature type="region of interest" description="Disordered" evidence="10">
    <location>
        <begin position="890"/>
        <end position="915"/>
    </location>
</feature>
<organism evidence="12 13">
    <name type="scientific">Phyllosticta capitalensis</name>
    <dbReference type="NCBI Taxonomy" id="121624"/>
    <lineage>
        <taxon>Eukaryota</taxon>
        <taxon>Fungi</taxon>
        <taxon>Dikarya</taxon>
        <taxon>Ascomycota</taxon>
        <taxon>Pezizomycotina</taxon>
        <taxon>Dothideomycetes</taxon>
        <taxon>Dothideomycetes incertae sedis</taxon>
        <taxon>Botryosphaeriales</taxon>
        <taxon>Phyllostictaceae</taxon>
        <taxon>Phyllosticta</taxon>
    </lineage>
</organism>
<comment type="similarity">
    <text evidence="2 9">Belongs to the Mediator complex subunit 14 family.</text>
</comment>
<comment type="subunit">
    <text evidence="9">Component of the Mediator complex.</text>
</comment>
<evidence type="ECO:0000256" key="3">
    <source>
        <dbReference type="ARBA" id="ARBA00019619"/>
    </source>
</evidence>
<evidence type="ECO:0000256" key="8">
    <source>
        <dbReference type="ARBA" id="ARBA00032007"/>
    </source>
</evidence>
<reference evidence="12 13" key="1">
    <citation type="submission" date="2024-04" db="EMBL/GenBank/DDBJ databases">
        <title>Phyllosticta paracitricarpa is synonymous to the EU quarantine fungus P. citricarpa based on phylogenomic analyses.</title>
        <authorList>
            <consortium name="Lawrence Berkeley National Laboratory"/>
            <person name="Van Ingen-Buijs V.A."/>
            <person name="Van Westerhoven A.C."/>
            <person name="Haridas S."/>
            <person name="Skiadas P."/>
            <person name="Martin F."/>
            <person name="Groenewald J.Z."/>
            <person name="Crous P.W."/>
            <person name="Seidl M.F."/>
        </authorList>
    </citation>
    <scope>NUCLEOTIDE SEQUENCE [LARGE SCALE GENOMIC DNA]</scope>
    <source>
        <strain evidence="12 13">CBS 123374</strain>
    </source>
</reference>
<proteinExistence type="inferred from homology"/>
<dbReference type="EMBL" id="JBBWRZ010000002">
    <property type="protein sequence ID" value="KAK8243626.1"/>
    <property type="molecule type" value="Genomic_DNA"/>
</dbReference>
<dbReference type="InterPro" id="IPR013947">
    <property type="entry name" value="Mediator_Med14"/>
</dbReference>
<keyword evidence="13" id="KW-1185">Reference proteome</keyword>
<evidence type="ECO:0000256" key="10">
    <source>
        <dbReference type="SAM" id="MobiDB-lite"/>
    </source>
</evidence>
<evidence type="ECO:0000256" key="9">
    <source>
        <dbReference type="RuleBase" id="RU365082"/>
    </source>
</evidence>
<name>A0ABR1YY57_9PEZI</name>
<evidence type="ECO:0000256" key="2">
    <source>
        <dbReference type="ARBA" id="ARBA00007813"/>
    </source>
</evidence>
<dbReference type="Pfam" id="PF26204">
    <property type="entry name" value="Med14_fung"/>
    <property type="match status" value="1"/>
</dbReference>
<feature type="compositionally biased region" description="Low complexity" evidence="10">
    <location>
        <begin position="1054"/>
        <end position="1064"/>
    </location>
</feature>
<feature type="compositionally biased region" description="Low complexity" evidence="10">
    <location>
        <begin position="11"/>
        <end position="24"/>
    </location>
</feature>
<accession>A0ABR1YY57</accession>
<evidence type="ECO:0000313" key="12">
    <source>
        <dbReference type="EMBL" id="KAK8243626.1"/>
    </source>
</evidence>
<keyword evidence="6 9" id="KW-0804">Transcription</keyword>
<feature type="compositionally biased region" description="Polar residues" evidence="10">
    <location>
        <begin position="1"/>
        <end position="10"/>
    </location>
</feature>
<evidence type="ECO:0000256" key="6">
    <source>
        <dbReference type="ARBA" id="ARBA00023163"/>
    </source>
</evidence>
<evidence type="ECO:0000313" key="13">
    <source>
        <dbReference type="Proteomes" id="UP001492380"/>
    </source>
</evidence>
<feature type="compositionally biased region" description="Low complexity" evidence="10">
    <location>
        <begin position="975"/>
        <end position="1015"/>
    </location>
</feature>
<dbReference type="Proteomes" id="UP001492380">
    <property type="component" value="Unassembled WGS sequence"/>
</dbReference>